<dbReference type="KEGG" id="ssck:SPSK_06712"/>
<dbReference type="AlphaFoldDB" id="A0A0F2MN10"/>
<accession>A0A0F2MN10</accession>
<organism evidence="1 2">
    <name type="scientific">Sporothrix schenckii 1099-18</name>
    <dbReference type="NCBI Taxonomy" id="1397361"/>
    <lineage>
        <taxon>Eukaryota</taxon>
        <taxon>Fungi</taxon>
        <taxon>Dikarya</taxon>
        <taxon>Ascomycota</taxon>
        <taxon>Pezizomycotina</taxon>
        <taxon>Sordariomycetes</taxon>
        <taxon>Sordariomycetidae</taxon>
        <taxon>Ophiostomatales</taxon>
        <taxon>Ophiostomataceae</taxon>
        <taxon>Sporothrix</taxon>
    </lineage>
</organism>
<gene>
    <name evidence="1" type="ORF">SPSK_06712</name>
</gene>
<dbReference type="GeneID" id="27668688"/>
<protein>
    <submittedName>
        <fullName evidence="1">Uncharacterized protein</fullName>
    </submittedName>
</protein>
<dbReference type="RefSeq" id="XP_016592237.1">
    <property type="nucleotide sequence ID" value="XM_016733411.1"/>
</dbReference>
<sequence>MWSWMADRMMDDPDTMSASSSMDQLSMYGARGMFIESTDATWLYTFDDDEQNVLRSDRRTSLWQHSSGLRAAHNTRNVPHGNVEPGCQQIAEDLVLRMPYAGVREQNGERYGDDIGPANQMFLRPPLALIRLRVALLSRQ</sequence>
<evidence type="ECO:0000313" key="1">
    <source>
        <dbReference type="EMBL" id="KJR89561.1"/>
    </source>
</evidence>
<reference evidence="1 2" key="1">
    <citation type="journal article" date="2014" name="BMC Genomics">
        <title>Comparative genomics of the major fungal agents of human and animal Sporotrichosis: Sporothrix schenckii and Sporothrix brasiliensis.</title>
        <authorList>
            <person name="Teixeira M.M."/>
            <person name="de Almeida L.G."/>
            <person name="Kubitschek-Barreira P."/>
            <person name="Alves F.L."/>
            <person name="Kioshima E.S."/>
            <person name="Abadio A.K."/>
            <person name="Fernandes L."/>
            <person name="Derengowski L.S."/>
            <person name="Ferreira K.S."/>
            <person name="Souza R.C."/>
            <person name="Ruiz J.C."/>
            <person name="de Andrade N.C."/>
            <person name="Paes H.C."/>
            <person name="Nicola A.M."/>
            <person name="Albuquerque P."/>
            <person name="Gerber A.L."/>
            <person name="Martins V.P."/>
            <person name="Peconick L.D."/>
            <person name="Neto A.V."/>
            <person name="Chaucanez C.B."/>
            <person name="Silva P.A."/>
            <person name="Cunha O.L."/>
            <person name="de Oliveira F.F."/>
            <person name="dos Santos T.C."/>
            <person name="Barros A.L."/>
            <person name="Soares M.A."/>
            <person name="de Oliveira L.M."/>
            <person name="Marini M.M."/>
            <person name="Villalobos-Duno H."/>
            <person name="Cunha M.M."/>
            <person name="de Hoog S."/>
            <person name="da Silveira J.F."/>
            <person name="Henrissat B."/>
            <person name="Nino-Vega G.A."/>
            <person name="Cisalpino P.S."/>
            <person name="Mora-Montes H.M."/>
            <person name="Almeida S.R."/>
            <person name="Stajich J.E."/>
            <person name="Lopes-Bezerra L.M."/>
            <person name="Vasconcelos A.T."/>
            <person name="Felipe M.S."/>
        </authorList>
    </citation>
    <scope>NUCLEOTIDE SEQUENCE [LARGE SCALE GENOMIC DNA]</scope>
    <source>
        <strain evidence="1 2">1099-18</strain>
    </source>
</reference>
<dbReference type="VEuPathDB" id="FungiDB:SPSK_06712"/>
<proteinExistence type="predicted"/>
<dbReference type="Proteomes" id="UP000033710">
    <property type="component" value="Unassembled WGS sequence"/>
</dbReference>
<comment type="caution">
    <text evidence="1">The sequence shown here is derived from an EMBL/GenBank/DDBJ whole genome shotgun (WGS) entry which is preliminary data.</text>
</comment>
<reference evidence="1 2" key="2">
    <citation type="journal article" date="2015" name="Eukaryot. Cell">
        <title>Asexual propagation of a virulent clone complex in a human and feline outbreak of sporotrichosis.</title>
        <authorList>
            <person name="Teixeira Mde M."/>
            <person name="Rodrigues A.M."/>
            <person name="Tsui C.K."/>
            <person name="de Almeida L.G."/>
            <person name="Van Diepeningen A.D."/>
            <person name="van den Ende B.G."/>
            <person name="Fernandes G.F."/>
            <person name="Kano R."/>
            <person name="Hamelin R.C."/>
            <person name="Lopes-Bezerra L.M."/>
            <person name="Vasconcelos A.T."/>
            <person name="de Hoog S."/>
            <person name="de Camargo Z.P."/>
            <person name="Felipe M.S."/>
        </authorList>
    </citation>
    <scope>NUCLEOTIDE SEQUENCE [LARGE SCALE GENOMIC DNA]</scope>
    <source>
        <strain evidence="1 2">1099-18</strain>
    </source>
</reference>
<evidence type="ECO:0000313" key="2">
    <source>
        <dbReference type="Proteomes" id="UP000033710"/>
    </source>
</evidence>
<dbReference type="Gene3D" id="2.160.20.10">
    <property type="entry name" value="Single-stranded right-handed beta-helix, Pectin lyase-like"/>
    <property type="match status" value="1"/>
</dbReference>
<dbReference type="EMBL" id="AXCR01000001">
    <property type="protein sequence ID" value="KJR89561.1"/>
    <property type="molecule type" value="Genomic_DNA"/>
</dbReference>
<name>A0A0F2MN10_SPOSC</name>
<dbReference type="InterPro" id="IPR012334">
    <property type="entry name" value="Pectin_lyas_fold"/>
</dbReference>